<dbReference type="WBParaSite" id="jg13832">
    <property type="protein sequence ID" value="jg13832"/>
    <property type="gene ID" value="jg13832"/>
</dbReference>
<reference evidence="3" key="1">
    <citation type="submission" date="2022-11" db="UniProtKB">
        <authorList>
            <consortium name="WormBaseParasite"/>
        </authorList>
    </citation>
    <scope>IDENTIFICATION</scope>
</reference>
<feature type="compositionally biased region" description="Basic and acidic residues" evidence="1">
    <location>
        <begin position="206"/>
        <end position="219"/>
    </location>
</feature>
<organism evidence="2 3">
    <name type="scientific">Ditylenchus dipsaci</name>
    <dbReference type="NCBI Taxonomy" id="166011"/>
    <lineage>
        <taxon>Eukaryota</taxon>
        <taxon>Metazoa</taxon>
        <taxon>Ecdysozoa</taxon>
        <taxon>Nematoda</taxon>
        <taxon>Chromadorea</taxon>
        <taxon>Rhabditida</taxon>
        <taxon>Tylenchina</taxon>
        <taxon>Tylenchomorpha</taxon>
        <taxon>Sphaerularioidea</taxon>
        <taxon>Anguinidae</taxon>
        <taxon>Anguininae</taxon>
        <taxon>Ditylenchus</taxon>
    </lineage>
</organism>
<sequence length="253" mass="27770">MAVGVCRVQNCSPSSLILLALSRNSGLLSKTERTTSKLNFLTSNRLPHRLICTRTTKSQLNSSHSKRGGFGCSVQQNSNSGAKTMPQSSSNDQKWTIKKTAEDYAENHLEDNTENKENRLPISQAASIASPISHEDSSTKPRFSGGLANLLRLEALALGGNVAVQKDGYNDHDGLHLNTSSESTSEKLHSALDECLQTDTILKETNNEEQDNYLKKPDTQESNQSVNSQETVVEHFSDGGQEQEDDKNNHEDP</sequence>
<dbReference type="Proteomes" id="UP000887574">
    <property type="component" value="Unplaced"/>
</dbReference>
<evidence type="ECO:0000313" key="2">
    <source>
        <dbReference type="Proteomes" id="UP000887574"/>
    </source>
</evidence>
<feature type="region of interest" description="Disordered" evidence="1">
    <location>
        <begin position="206"/>
        <end position="253"/>
    </location>
</feature>
<protein>
    <submittedName>
        <fullName evidence="3">Uncharacterized protein</fullName>
    </submittedName>
</protein>
<keyword evidence="2" id="KW-1185">Reference proteome</keyword>
<evidence type="ECO:0000256" key="1">
    <source>
        <dbReference type="SAM" id="MobiDB-lite"/>
    </source>
</evidence>
<accession>A0A915CZM0</accession>
<proteinExistence type="predicted"/>
<dbReference type="AlphaFoldDB" id="A0A915CZM0"/>
<feature type="compositionally biased region" description="Polar residues" evidence="1">
    <location>
        <begin position="220"/>
        <end position="231"/>
    </location>
</feature>
<evidence type="ECO:0000313" key="3">
    <source>
        <dbReference type="WBParaSite" id="jg13832"/>
    </source>
</evidence>
<name>A0A915CZM0_9BILA</name>